<keyword evidence="7 9" id="KW-0326">Glycosidase</keyword>
<proteinExistence type="inferred from homology"/>
<evidence type="ECO:0000259" key="11">
    <source>
        <dbReference type="SMART" id="SM01038"/>
    </source>
</evidence>
<comment type="cofactor">
    <cofactor evidence="2">
        <name>Na(+)</name>
        <dbReference type="ChEBI" id="CHEBI:29101"/>
    </cofactor>
</comment>
<comment type="caution">
    <text evidence="12">The sequence shown here is derived from an EMBL/GenBank/DDBJ whole genome shotgun (WGS) entry which is preliminary data.</text>
</comment>
<evidence type="ECO:0000313" key="13">
    <source>
        <dbReference type="Proteomes" id="UP000812270"/>
    </source>
</evidence>
<comment type="similarity">
    <text evidence="3 9">Belongs to the glycosyl hydrolase 2 family.</text>
</comment>
<dbReference type="InterPro" id="IPR023230">
    <property type="entry name" value="Glyco_hydro_2_CS"/>
</dbReference>
<evidence type="ECO:0000256" key="10">
    <source>
        <dbReference type="SAM" id="SignalP"/>
    </source>
</evidence>
<dbReference type="InterPro" id="IPR032312">
    <property type="entry name" value="LacZ_4"/>
</dbReference>
<dbReference type="InterPro" id="IPR006103">
    <property type="entry name" value="Glyco_hydro_2_cat"/>
</dbReference>
<keyword evidence="6 9" id="KW-0378">Hydrolase</keyword>
<evidence type="ECO:0000256" key="1">
    <source>
        <dbReference type="ARBA" id="ARBA00001412"/>
    </source>
</evidence>
<evidence type="ECO:0000256" key="2">
    <source>
        <dbReference type="ARBA" id="ARBA00001959"/>
    </source>
</evidence>
<dbReference type="PROSITE" id="PS00719">
    <property type="entry name" value="GLYCOSYL_HYDROL_F2_1"/>
    <property type="match status" value="1"/>
</dbReference>
<evidence type="ECO:0000256" key="6">
    <source>
        <dbReference type="ARBA" id="ARBA00022801"/>
    </source>
</evidence>
<keyword evidence="13" id="KW-1185">Reference proteome</keyword>
<dbReference type="Proteomes" id="UP000812270">
    <property type="component" value="Unassembled WGS sequence"/>
</dbReference>
<dbReference type="EC" id="3.2.1.23" evidence="4"/>
<dbReference type="Pfam" id="PF00703">
    <property type="entry name" value="Glyco_hydro_2"/>
    <property type="match status" value="1"/>
</dbReference>
<protein>
    <recommendedName>
        <fullName evidence="5">Beta-galactosidase</fullName>
        <ecNumber evidence="4">3.2.1.23</ecNumber>
    </recommendedName>
    <alternativeName>
        <fullName evidence="8">Lactase</fullName>
    </alternativeName>
</protein>
<dbReference type="Pfam" id="PF02929">
    <property type="entry name" value="Bgal_small_N"/>
    <property type="match status" value="1"/>
</dbReference>
<dbReference type="EMBL" id="JAHSPG010000014">
    <property type="protein sequence ID" value="MBV4359017.1"/>
    <property type="molecule type" value="Genomic_DNA"/>
</dbReference>
<evidence type="ECO:0000256" key="9">
    <source>
        <dbReference type="RuleBase" id="RU361154"/>
    </source>
</evidence>
<dbReference type="GO" id="GO:0004565">
    <property type="term" value="F:beta-galactosidase activity"/>
    <property type="evidence" value="ECO:0007669"/>
    <property type="project" value="UniProtKB-EC"/>
</dbReference>
<reference evidence="12" key="1">
    <citation type="submission" date="2021-06" db="EMBL/GenBank/DDBJ databases">
        <authorList>
            <person name="Huq M.A."/>
        </authorList>
    </citation>
    <scope>NUCLEOTIDE SEQUENCE</scope>
    <source>
        <strain evidence="12">MAH-26</strain>
    </source>
</reference>
<dbReference type="PROSITE" id="PS00608">
    <property type="entry name" value="GLYCOSYL_HYDROL_F2_2"/>
    <property type="match status" value="1"/>
</dbReference>
<dbReference type="PANTHER" id="PTHR46323">
    <property type="entry name" value="BETA-GALACTOSIDASE"/>
    <property type="match status" value="1"/>
</dbReference>
<keyword evidence="10" id="KW-0732">Signal</keyword>
<dbReference type="AlphaFoldDB" id="A0A9E2SCV9"/>
<dbReference type="SMART" id="SM01038">
    <property type="entry name" value="Bgal_small_N"/>
    <property type="match status" value="1"/>
</dbReference>
<evidence type="ECO:0000256" key="4">
    <source>
        <dbReference type="ARBA" id="ARBA00012756"/>
    </source>
</evidence>
<dbReference type="FunFam" id="3.20.20.80:FF:000018">
    <property type="entry name" value="Beta-galactosidase"/>
    <property type="match status" value="1"/>
</dbReference>
<dbReference type="InterPro" id="IPR006102">
    <property type="entry name" value="Ig-like_GH2"/>
</dbReference>
<dbReference type="InterPro" id="IPR006104">
    <property type="entry name" value="Glyco_hydro_2_N"/>
</dbReference>
<gene>
    <name evidence="12" type="ORF">KTO63_17750</name>
</gene>
<organism evidence="12 13">
    <name type="scientific">Pinibacter aurantiacus</name>
    <dbReference type="NCBI Taxonomy" id="2851599"/>
    <lineage>
        <taxon>Bacteria</taxon>
        <taxon>Pseudomonadati</taxon>
        <taxon>Bacteroidota</taxon>
        <taxon>Chitinophagia</taxon>
        <taxon>Chitinophagales</taxon>
        <taxon>Chitinophagaceae</taxon>
        <taxon>Pinibacter</taxon>
    </lineage>
</organism>
<dbReference type="Pfam" id="PF02836">
    <property type="entry name" value="Glyco_hydro_2_C"/>
    <property type="match status" value="1"/>
</dbReference>
<evidence type="ECO:0000256" key="5">
    <source>
        <dbReference type="ARBA" id="ARBA00013303"/>
    </source>
</evidence>
<evidence type="ECO:0000256" key="3">
    <source>
        <dbReference type="ARBA" id="ARBA00007401"/>
    </source>
</evidence>
<dbReference type="RefSeq" id="WP_217792844.1">
    <property type="nucleotide sequence ID" value="NZ_JAHSPG010000014.1"/>
</dbReference>
<evidence type="ECO:0000313" key="12">
    <source>
        <dbReference type="EMBL" id="MBV4359017.1"/>
    </source>
</evidence>
<feature type="domain" description="Beta galactosidase small chain/" evidence="11">
    <location>
        <begin position="767"/>
        <end position="1043"/>
    </location>
</feature>
<dbReference type="InterPro" id="IPR023232">
    <property type="entry name" value="Glyco_hydro_2_AS"/>
</dbReference>
<accession>A0A9E2SCV9</accession>
<name>A0A9E2SCV9_9BACT</name>
<dbReference type="PANTHER" id="PTHR46323:SF2">
    <property type="entry name" value="BETA-GALACTOSIDASE"/>
    <property type="match status" value="1"/>
</dbReference>
<feature type="chain" id="PRO_5039425222" description="Beta-galactosidase" evidence="10">
    <location>
        <begin position="26"/>
        <end position="1045"/>
    </location>
</feature>
<dbReference type="Pfam" id="PF02837">
    <property type="entry name" value="Glyco_hydro_2_N"/>
    <property type="match status" value="1"/>
</dbReference>
<dbReference type="GO" id="GO:0009341">
    <property type="term" value="C:beta-galactosidase complex"/>
    <property type="evidence" value="ECO:0007669"/>
    <property type="project" value="InterPro"/>
</dbReference>
<dbReference type="Pfam" id="PF16353">
    <property type="entry name" value="LacZ_4"/>
    <property type="match status" value="1"/>
</dbReference>
<dbReference type="InterPro" id="IPR004199">
    <property type="entry name" value="B-gal_small/dom_5"/>
</dbReference>
<dbReference type="GO" id="GO:0005990">
    <property type="term" value="P:lactose catabolic process"/>
    <property type="evidence" value="ECO:0007669"/>
    <property type="project" value="TreeGrafter"/>
</dbReference>
<sequence length="1045" mass="120012">MKDRTRFLRMNMLAACLSLSAIAFAQQEKNDWENPQLYERNKEQPHATFMLFDNEKDVIADDYSKSASYQSLNGTWKFTYVDKYADRIKDFYKTDLNTASWSDIKVPSNWELQGFGVPIYTNITYPFPKRPPYGGDNNPVGTFRKEFEVPANWDGKEILLHFGSITGCAFVYVNGQQVGMSKAAKTPAEFNITRFLKPGKNLLAVQIFRWHDGSYLEDQDFWRLTGIERDVFVYALPKTTLWDFYLKSDLDAKYVNGVFDADVTLRQFTNSTVKNGSVSIDIIDNAGKKIFSQEKKFVPTGDSLQTIAFSGTIKNPKKWTAESPDLYDCIITLKNDKDAAVSYVGAKTGFRKIEIKNSRLLVNGVATYVHGVNRHEHDDVNGHVPSKELMLKDIQLMKQYNINAVRCSHYPNDPYWYKLCDKYGIYLVDEANIESHAMGAEFQAWFDKSKHPAYLPEWAPAHMDREKRMVERDKNHPSIIIWSLGNECGNGPVFHDAYTWIKGRDKSRPVQFEQAGEDWNTDIVCPMYPSIRNMKNYASNPDKRRPYIMCEYAHAMGNSNGNFKEYWDIIMNANNMQGGFIWDWVDQGIKTKDATGRTFWAYGGDLGGFEMQNDENGCADGIVSSDRTPDPGIYDIKKFYQNVYFNNKDISKGIITVYNLFDFTNLNQYDFKWELYRNGEKINESAFKLDLQPHQQKDVQLSLPVLQSAPGIEYYINIFAYTKKATEILSAGHEIAREQLQLSNEYFAKNNTVEGKLQITKGDNKISFVSGNVSGEFDTKQGTFRNYKRADGMQLWGLPEPYFWRAPTDNDFGNRMPERLGVWRTAQEGRTIKSVEVGDQQSNGLSIKVSYELTSIAVPYVVEYFVQNDGSIKVTASMDMTGRELPELPRFGMRTQLGHEYENLDFYGRGPWENYSDRKLSAFVGLYKDKVDNQYYAGYIRPQESGYKTDVRWFTLTNNQGKGLMVEGMQPICFSAINHSTESLDPGMTKKQQHPTDLEPQKRVFVNIDLAQRGLGGDDSWGALPHAEYRLLDKKYSYSYVMRLL</sequence>
<feature type="signal peptide" evidence="10">
    <location>
        <begin position="1"/>
        <end position="25"/>
    </location>
</feature>
<comment type="catalytic activity">
    <reaction evidence="1">
        <text>Hydrolysis of terminal non-reducing beta-D-galactose residues in beta-D-galactosides.</text>
        <dbReference type="EC" id="3.2.1.23"/>
    </reaction>
</comment>
<evidence type="ECO:0000256" key="8">
    <source>
        <dbReference type="ARBA" id="ARBA00032230"/>
    </source>
</evidence>
<dbReference type="InterPro" id="IPR050347">
    <property type="entry name" value="Bact_Beta-galactosidase"/>
</dbReference>
<evidence type="ECO:0000256" key="7">
    <source>
        <dbReference type="ARBA" id="ARBA00023295"/>
    </source>
</evidence>